<feature type="region of interest" description="Disordered" evidence="1">
    <location>
        <begin position="1"/>
        <end position="58"/>
    </location>
</feature>
<comment type="caution">
    <text evidence="2">The sequence shown here is derived from an EMBL/GenBank/DDBJ whole genome shotgun (WGS) entry which is preliminary data.</text>
</comment>
<accession>A0A8J6BJ00</accession>
<reference evidence="2" key="1">
    <citation type="thesis" date="2020" institute="ProQuest LLC" country="789 East Eisenhower Parkway, Ann Arbor, MI, USA">
        <title>Comparative Genomics and Chromosome Evolution.</title>
        <authorList>
            <person name="Mudd A.B."/>
        </authorList>
    </citation>
    <scope>NUCLEOTIDE SEQUENCE</scope>
    <source>
        <strain evidence="2">HN-11 Male</strain>
        <tissue evidence="2">Kidney and liver</tissue>
    </source>
</reference>
<dbReference type="AlphaFoldDB" id="A0A8J6BJ00"/>
<evidence type="ECO:0000256" key="1">
    <source>
        <dbReference type="SAM" id="MobiDB-lite"/>
    </source>
</evidence>
<organism evidence="2 3">
    <name type="scientific">Eleutherodactylus coqui</name>
    <name type="common">Puerto Rican coqui</name>
    <dbReference type="NCBI Taxonomy" id="57060"/>
    <lineage>
        <taxon>Eukaryota</taxon>
        <taxon>Metazoa</taxon>
        <taxon>Chordata</taxon>
        <taxon>Craniata</taxon>
        <taxon>Vertebrata</taxon>
        <taxon>Euteleostomi</taxon>
        <taxon>Amphibia</taxon>
        <taxon>Batrachia</taxon>
        <taxon>Anura</taxon>
        <taxon>Neobatrachia</taxon>
        <taxon>Hyloidea</taxon>
        <taxon>Eleutherodactylidae</taxon>
        <taxon>Eleutherodactylinae</taxon>
        <taxon>Eleutherodactylus</taxon>
        <taxon>Eleutherodactylus</taxon>
    </lineage>
</organism>
<protein>
    <submittedName>
        <fullName evidence="2">Uncharacterized protein</fullName>
    </submittedName>
</protein>
<evidence type="ECO:0000313" key="2">
    <source>
        <dbReference type="EMBL" id="KAG9463653.1"/>
    </source>
</evidence>
<sequence length="124" mass="13250">MTAGGPLWSQSQRPGSHRMRNPTRSCEAGGGHMMAVRGQARRGQDAASHTGGSAAQLDRTARMPGLRQLWIQHLPQVSRSPCVLRRNLSSSAHPCVLPGSGAISVVTALHPDRRPQQCSTDSAH</sequence>
<evidence type="ECO:0000313" key="3">
    <source>
        <dbReference type="Proteomes" id="UP000770717"/>
    </source>
</evidence>
<dbReference type="Proteomes" id="UP000770717">
    <property type="component" value="Unassembled WGS sequence"/>
</dbReference>
<proteinExistence type="predicted"/>
<dbReference type="EMBL" id="WNTK01006291">
    <property type="protein sequence ID" value="KAG9463653.1"/>
    <property type="molecule type" value="Genomic_DNA"/>
</dbReference>
<keyword evidence="3" id="KW-1185">Reference proteome</keyword>
<name>A0A8J6BJ00_ELECQ</name>
<gene>
    <name evidence="2" type="ORF">GDO78_021357</name>
</gene>